<evidence type="ECO:0000313" key="2">
    <source>
        <dbReference type="Proteomes" id="UP000035214"/>
    </source>
</evidence>
<dbReference type="RefSeq" id="WP_080344950.1">
    <property type="nucleotide sequence ID" value="NZ_LCYI01000009.1"/>
</dbReference>
<reference evidence="1 2" key="1">
    <citation type="submission" date="2015-04" db="EMBL/GenBank/DDBJ databases">
        <title>Draft Genome Sequences of Eight Spore-Forming Food Isolates of Bacillus cereus Genome sequencing.</title>
        <authorList>
            <person name="Krawcyk A.O."/>
            <person name="de Jong A."/>
            <person name="Eijlander R.T."/>
            <person name="Berendsen E.M."/>
            <person name="Holsappel S."/>
            <person name="Wells-Bennik M."/>
            <person name="Kuipers O.P."/>
        </authorList>
    </citation>
    <scope>NUCLEOTIDE SEQUENCE [LARGE SCALE GENOMIC DNA]</scope>
    <source>
        <strain evidence="1 2">B4077</strain>
    </source>
</reference>
<evidence type="ECO:0000313" key="1">
    <source>
        <dbReference type="EMBL" id="KLA32178.1"/>
    </source>
</evidence>
<organism evidence="1 2">
    <name type="scientific">Bacillus cereus</name>
    <dbReference type="NCBI Taxonomy" id="1396"/>
    <lineage>
        <taxon>Bacteria</taxon>
        <taxon>Bacillati</taxon>
        <taxon>Bacillota</taxon>
        <taxon>Bacilli</taxon>
        <taxon>Bacillales</taxon>
        <taxon>Bacillaceae</taxon>
        <taxon>Bacillus</taxon>
        <taxon>Bacillus cereus group</taxon>
    </lineage>
</organism>
<name>A0A0G8F6L9_BACCE</name>
<sequence>MKLSVRLARETMHGIKELKDIIEKEDRYRGIILPNGFVVNQAYEETKKINREDFISAKRIPKDNKEIL</sequence>
<dbReference type="PATRIC" id="fig|1396.428.peg.117"/>
<dbReference type="Proteomes" id="UP000035214">
    <property type="component" value="Unassembled WGS sequence"/>
</dbReference>
<accession>A0A0G8F6L9</accession>
<gene>
    <name evidence="1" type="ORF">B4077_0934</name>
</gene>
<proteinExistence type="predicted"/>
<dbReference type="AlphaFoldDB" id="A0A0G8F6L9"/>
<comment type="caution">
    <text evidence="1">The sequence shown here is derived from an EMBL/GenBank/DDBJ whole genome shotgun (WGS) entry which is preliminary data.</text>
</comment>
<dbReference type="EMBL" id="LCYI01000009">
    <property type="protein sequence ID" value="KLA32178.1"/>
    <property type="molecule type" value="Genomic_DNA"/>
</dbReference>
<protein>
    <submittedName>
        <fullName evidence="1">Uncharacterized protein</fullName>
    </submittedName>
</protein>